<dbReference type="SUPFAM" id="SSF48452">
    <property type="entry name" value="TPR-like"/>
    <property type="match status" value="3"/>
</dbReference>
<evidence type="ECO:0000256" key="5">
    <source>
        <dbReference type="PROSITE-ProRule" id="PRU00339"/>
    </source>
</evidence>
<dbReference type="STRING" id="1586287.BBK82_35860"/>
<protein>
    <recommendedName>
        <fullName evidence="7">OmpR/PhoB-type domain-containing protein</fullName>
    </recommendedName>
</protein>
<feature type="repeat" description="TPR" evidence="5">
    <location>
        <begin position="689"/>
        <end position="722"/>
    </location>
</feature>
<dbReference type="Pfam" id="PF00931">
    <property type="entry name" value="NB-ARC"/>
    <property type="match status" value="1"/>
</dbReference>
<dbReference type="InterPro" id="IPR005158">
    <property type="entry name" value="BTAD"/>
</dbReference>
<accession>A0A1B2HS81</accession>
<dbReference type="InterPro" id="IPR051677">
    <property type="entry name" value="AfsR-DnrI-RedD_regulator"/>
</dbReference>
<dbReference type="InterPro" id="IPR003593">
    <property type="entry name" value="AAA+_ATPase"/>
</dbReference>
<keyword evidence="3 6" id="KW-0238">DNA-binding</keyword>
<dbReference type="AlphaFoldDB" id="A0A1B2HS81"/>
<dbReference type="RefSeq" id="WP_065918925.1">
    <property type="nucleotide sequence ID" value="NZ_CP016793.1"/>
</dbReference>
<dbReference type="PANTHER" id="PTHR35807:SF1">
    <property type="entry name" value="TRANSCRIPTIONAL REGULATOR REDD"/>
    <property type="match status" value="1"/>
</dbReference>
<dbReference type="Pfam" id="PF13424">
    <property type="entry name" value="TPR_12"/>
    <property type="match status" value="2"/>
</dbReference>
<dbReference type="EMBL" id="CP016793">
    <property type="protein sequence ID" value="ANZ40587.1"/>
    <property type="molecule type" value="Genomic_DNA"/>
</dbReference>
<dbReference type="SMART" id="SM00028">
    <property type="entry name" value="TPR"/>
    <property type="match status" value="8"/>
</dbReference>
<dbReference type="Pfam" id="PF03704">
    <property type="entry name" value="BTAD"/>
    <property type="match status" value="1"/>
</dbReference>
<dbReference type="SMART" id="SM00382">
    <property type="entry name" value="AAA"/>
    <property type="match status" value="1"/>
</dbReference>
<name>A0A1B2HS81_9PSEU</name>
<dbReference type="Proteomes" id="UP000093053">
    <property type="component" value="Chromosome"/>
</dbReference>
<dbReference type="SMART" id="SM01043">
    <property type="entry name" value="BTAD"/>
    <property type="match status" value="1"/>
</dbReference>
<feature type="domain" description="OmpR/PhoB-type" evidence="7">
    <location>
        <begin position="1"/>
        <end position="91"/>
    </location>
</feature>
<dbReference type="InterPro" id="IPR001867">
    <property type="entry name" value="OmpR/PhoB-type_DNA-bd"/>
</dbReference>
<dbReference type="InterPro" id="IPR011990">
    <property type="entry name" value="TPR-like_helical_dom_sf"/>
</dbReference>
<dbReference type="GO" id="GO:0006355">
    <property type="term" value="P:regulation of DNA-templated transcription"/>
    <property type="evidence" value="ECO:0007669"/>
    <property type="project" value="InterPro"/>
</dbReference>
<dbReference type="PRINTS" id="PR00364">
    <property type="entry name" value="DISEASERSIST"/>
</dbReference>
<evidence type="ECO:0000256" key="2">
    <source>
        <dbReference type="ARBA" id="ARBA00023015"/>
    </source>
</evidence>
<dbReference type="Pfam" id="PF13176">
    <property type="entry name" value="TPR_7"/>
    <property type="match status" value="1"/>
</dbReference>
<keyword evidence="9" id="KW-1185">Reference proteome</keyword>
<keyword evidence="4" id="KW-0804">Transcription</keyword>
<dbReference type="Pfam" id="PF00486">
    <property type="entry name" value="Trans_reg_C"/>
    <property type="match status" value="1"/>
</dbReference>
<reference evidence="8 9" key="1">
    <citation type="submission" date="2016-07" db="EMBL/GenBank/DDBJ databases">
        <title>Complete genome sequence of the Lentzea guizhouensis DHS C013.</title>
        <authorList>
            <person name="Cao C."/>
        </authorList>
    </citation>
    <scope>NUCLEOTIDE SEQUENCE [LARGE SCALE GENOMIC DNA]</scope>
    <source>
        <strain evidence="8 9">DHS C013</strain>
    </source>
</reference>
<evidence type="ECO:0000256" key="6">
    <source>
        <dbReference type="PROSITE-ProRule" id="PRU01091"/>
    </source>
</evidence>
<organism evidence="8 9">
    <name type="scientific">Lentzea guizhouensis</name>
    <dbReference type="NCBI Taxonomy" id="1586287"/>
    <lineage>
        <taxon>Bacteria</taxon>
        <taxon>Bacillati</taxon>
        <taxon>Actinomycetota</taxon>
        <taxon>Actinomycetes</taxon>
        <taxon>Pseudonocardiales</taxon>
        <taxon>Pseudonocardiaceae</taxon>
        <taxon>Lentzea</taxon>
    </lineage>
</organism>
<dbReference type="Gene3D" id="1.25.40.10">
    <property type="entry name" value="Tetratricopeptide repeat domain"/>
    <property type="match status" value="3"/>
</dbReference>
<dbReference type="PANTHER" id="PTHR35807">
    <property type="entry name" value="TRANSCRIPTIONAL REGULATOR REDD-RELATED"/>
    <property type="match status" value="1"/>
</dbReference>
<sequence>MGCEFRVLGPLEVVKDGVVVPIGAGKLRSLLATLLVRYGDNVSADELARVLWPESSPASPRRAVNTYVTRLRKALTEGLIHTTHDGYRLEVGPDSLDLIAFRRLLDQARTAPDPVREHRLLSQALELWRGAPLSDVDVEHAGLAALVELHVAAVERRVELDLEAGRASAVIGKLRTLTETHQLRERLWGLLIRALRQAGRTGEAIETYHHVRLLLVDELGIDPSPELNQNYLSVLGSTPPVVSQAAPARAWYLLPPDLGDFTGRDAVPDQLTARLTAPGMPIVTLVGPPGIGKTALAVHLAHRLEDVYPDGRLFVDLRGYATRPPVSVEQALSLFLRALGVPTDVVPLDHEGKLALFRSMVSGKRVLVVLDNAADSDHVRALLPSSSGCAVLVTSRDELRGLAVTHGARRVGLDVLTTAEAQALLVEVLGEEAVDAEPHATADLVDLCASLPLALRIAAANIAGAPHGSISGQAQDLRERRLDALVVDNDVVAVRSAFDLSYAAMHPLAQRIFGLCGLVPGSDFTPDMIAVMAGIDVREAAVALRTLATGHLVQQRTPFRYQLHDLLRLYAGERAVAEDAVPRLLTWYLSVVHTAADLLYPEMARLPGPRATVPFSDAQSALAWLDAERANLVAAIRHAAEHGQPQFAWQLADALGGYFWIRTDGTEWLAAATFGLRAAVEAGDDQARAAMFHSLGTLYAGRCEYERAIEFYDQALRIARELGVRSIEVATTNNLAIVLQDQGRLDDAIRLYADALDVGDHATAVTVRVNLGSAYWEMGRLAEAHTHFRTARKLLQHTTSRQAEVEVLDGLARVALDEGDHLCAAAHAREALELARSTGQPRLIAEAHNTLGTAALHGGQPEEATIHHTNALRTAQEVGFGRAQVSALIGLANARRASGHLDEALALCEQALSLVIAAGLTLRRGRVLHALAQVHSDLGHDEKALDLAQQALRVHRATGHRLGEARSLGLLANVLARLQSVESAGSHRAEAEALFEAIGAAHTDVDYTVKLVNDRV</sequence>
<evidence type="ECO:0000313" key="9">
    <source>
        <dbReference type="Proteomes" id="UP000093053"/>
    </source>
</evidence>
<dbReference type="SMART" id="SM00862">
    <property type="entry name" value="Trans_reg_C"/>
    <property type="match status" value="1"/>
</dbReference>
<dbReference type="SUPFAM" id="SSF46894">
    <property type="entry name" value="C-terminal effector domain of the bipartite response regulators"/>
    <property type="match status" value="1"/>
</dbReference>
<evidence type="ECO:0000259" key="7">
    <source>
        <dbReference type="PROSITE" id="PS51755"/>
    </source>
</evidence>
<dbReference type="InterPro" id="IPR016032">
    <property type="entry name" value="Sig_transdc_resp-reg_C-effctor"/>
</dbReference>
<comment type="similarity">
    <text evidence="1">Belongs to the AfsR/DnrI/RedD regulatory family.</text>
</comment>
<dbReference type="InterPro" id="IPR002182">
    <property type="entry name" value="NB-ARC"/>
</dbReference>
<feature type="DNA-binding region" description="OmpR/PhoB-type" evidence="6">
    <location>
        <begin position="1"/>
        <end position="91"/>
    </location>
</feature>
<evidence type="ECO:0000313" key="8">
    <source>
        <dbReference type="EMBL" id="ANZ40587.1"/>
    </source>
</evidence>
<dbReference type="GO" id="GO:0000160">
    <property type="term" value="P:phosphorelay signal transduction system"/>
    <property type="evidence" value="ECO:0007669"/>
    <property type="project" value="InterPro"/>
</dbReference>
<dbReference type="OrthoDB" id="4329304at2"/>
<dbReference type="GO" id="GO:0043531">
    <property type="term" value="F:ADP binding"/>
    <property type="evidence" value="ECO:0007669"/>
    <property type="project" value="InterPro"/>
</dbReference>
<keyword evidence="2" id="KW-0805">Transcription regulation</keyword>
<dbReference type="GO" id="GO:0003677">
    <property type="term" value="F:DNA binding"/>
    <property type="evidence" value="ECO:0007669"/>
    <property type="project" value="UniProtKB-UniRule"/>
</dbReference>
<dbReference type="InterPro" id="IPR027417">
    <property type="entry name" value="P-loop_NTPase"/>
</dbReference>
<dbReference type="CDD" id="cd15831">
    <property type="entry name" value="BTAD"/>
    <property type="match status" value="1"/>
</dbReference>
<dbReference type="PROSITE" id="PS51755">
    <property type="entry name" value="OMPR_PHOB"/>
    <property type="match status" value="1"/>
</dbReference>
<evidence type="ECO:0000256" key="4">
    <source>
        <dbReference type="ARBA" id="ARBA00023163"/>
    </source>
</evidence>
<evidence type="ECO:0000256" key="3">
    <source>
        <dbReference type="ARBA" id="ARBA00023125"/>
    </source>
</evidence>
<gene>
    <name evidence="8" type="ORF">BBK82_35860</name>
</gene>
<dbReference type="SUPFAM" id="SSF52540">
    <property type="entry name" value="P-loop containing nucleoside triphosphate hydrolases"/>
    <property type="match status" value="1"/>
</dbReference>
<evidence type="ECO:0000256" key="1">
    <source>
        <dbReference type="ARBA" id="ARBA00005820"/>
    </source>
</evidence>
<dbReference type="Gene3D" id="1.10.10.10">
    <property type="entry name" value="Winged helix-like DNA-binding domain superfamily/Winged helix DNA-binding domain"/>
    <property type="match status" value="1"/>
</dbReference>
<proteinExistence type="inferred from homology"/>
<dbReference type="InterPro" id="IPR019734">
    <property type="entry name" value="TPR_rpt"/>
</dbReference>
<dbReference type="InterPro" id="IPR036388">
    <property type="entry name" value="WH-like_DNA-bd_sf"/>
</dbReference>
<keyword evidence="5" id="KW-0802">TPR repeat</keyword>
<dbReference type="PROSITE" id="PS50005">
    <property type="entry name" value="TPR"/>
    <property type="match status" value="1"/>
</dbReference>
<dbReference type="Gene3D" id="3.40.50.300">
    <property type="entry name" value="P-loop containing nucleotide triphosphate hydrolases"/>
    <property type="match status" value="1"/>
</dbReference>
<dbReference type="KEGG" id="led:BBK82_35860"/>